<dbReference type="AlphaFoldDB" id="A0A021VSA3"/>
<protein>
    <submittedName>
        <fullName evidence="3">Membrane protein</fullName>
    </submittedName>
</protein>
<reference evidence="3 4" key="1">
    <citation type="submission" date="2014-01" db="EMBL/GenBank/DDBJ databases">
        <title>Actinotalea ferrariae CF5-4.</title>
        <authorList>
            <person name="Chen F."/>
            <person name="Li Y."/>
            <person name="Wang G."/>
        </authorList>
    </citation>
    <scope>NUCLEOTIDE SEQUENCE [LARGE SCALE GENOMIC DNA]</scope>
    <source>
        <strain evidence="3 4">CF5-4</strain>
    </source>
</reference>
<dbReference type="Pfam" id="PF20088">
    <property type="entry name" value="DUF6480"/>
    <property type="match status" value="1"/>
</dbReference>
<evidence type="ECO:0000313" key="4">
    <source>
        <dbReference type="Proteomes" id="UP000019753"/>
    </source>
</evidence>
<dbReference type="EMBL" id="AXCW01000151">
    <property type="protein sequence ID" value="EYR62910.1"/>
    <property type="molecule type" value="Genomic_DNA"/>
</dbReference>
<dbReference type="InterPro" id="IPR045512">
    <property type="entry name" value="DUF6480"/>
</dbReference>
<evidence type="ECO:0000313" key="3">
    <source>
        <dbReference type="EMBL" id="EYR62910.1"/>
    </source>
</evidence>
<dbReference type="Proteomes" id="UP000019753">
    <property type="component" value="Unassembled WGS sequence"/>
</dbReference>
<feature type="transmembrane region" description="Helical" evidence="2">
    <location>
        <begin position="55"/>
        <end position="79"/>
    </location>
</feature>
<feature type="region of interest" description="Disordered" evidence="1">
    <location>
        <begin position="1"/>
        <end position="50"/>
    </location>
</feature>
<proteinExistence type="predicted"/>
<keyword evidence="2" id="KW-0812">Transmembrane</keyword>
<feature type="compositionally biased region" description="Polar residues" evidence="1">
    <location>
        <begin position="32"/>
        <end position="44"/>
    </location>
</feature>
<organism evidence="3 4">
    <name type="scientific">Actinotalea ferrariae CF5-4</name>
    <dbReference type="NCBI Taxonomy" id="948458"/>
    <lineage>
        <taxon>Bacteria</taxon>
        <taxon>Bacillati</taxon>
        <taxon>Actinomycetota</taxon>
        <taxon>Actinomycetes</taxon>
        <taxon>Micrococcales</taxon>
        <taxon>Cellulomonadaceae</taxon>
        <taxon>Actinotalea</taxon>
    </lineage>
</organism>
<dbReference type="OrthoDB" id="4381799at2"/>
<evidence type="ECO:0000256" key="2">
    <source>
        <dbReference type="SAM" id="Phobius"/>
    </source>
</evidence>
<keyword evidence="4" id="KW-1185">Reference proteome</keyword>
<accession>A0A021VSA3</accession>
<name>A0A021VSA3_9CELL</name>
<keyword evidence="2" id="KW-1133">Transmembrane helix</keyword>
<comment type="caution">
    <text evidence="3">The sequence shown here is derived from an EMBL/GenBank/DDBJ whole genome shotgun (WGS) entry which is preliminary data.</text>
</comment>
<gene>
    <name evidence="3" type="ORF">N866_04430</name>
</gene>
<keyword evidence="2" id="KW-0472">Membrane</keyword>
<dbReference type="RefSeq" id="WP_034226912.1">
    <property type="nucleotide sequence ID" value="NZ_AXCW01000151.1"/>
</dbReference>
<evidence type="ECO:0000256" key="1">
    <source>
        <dbReference type="SAM" id="MobiDB-lite"/>
    </source>
</evidence>
<sequence>MTHSPNPADPDPAQTPGLEPGGGVAPGDTPPGESSATPGTTQHQPELPSERTNKIVYGLVIATTVVGALFFLGYALGLVG</sequence>